<comment type="caution">
    <text evidence="3">The sequence shown here is derived from an EMBL/GenBank/DDBJ whole genome shotgun (WGS) entry which is preliminary data.</text>
</comment>
<keyword evidence="4" id="KW-1185">Reference proteome</keyword>
<gene>
    <name evidence="3" type="ORF">KYN89_12945</name>
</gene>
<accession>A0ABS7PFV6</accession>
<feature type="compositionally biased region" description="Pro residues" evidence="1">
    <location>
        <begin position="82"/>
        <end position="101"/>
    </location>
</feature>
<dbReference type="EMBL" id="JAHWXP010000003">
    <property type="protein sequence ID" value="MBY8337950.1"/>
    <property type="molecule type" value="Genomic_DNA"/>
</dbReference>
<evidence type="ECO:0000256" key="2">
    <source>
        <dbReference type="SAM" id="Phobius"/>
    </source>
</evidence>
<evidence type="ECO:0000256" key="1">
    <source>
        <dbReference type="SAM" id="MobiDB-lite"/>
    </source>
</evidence>
<organism evidence="3 4">
    <name type="scientific">Alteriqipengyuania abyssalis</name>
    <dbReference type="NCBI Taxonomy" id="2860200"/>
    <lineage>
        <taxon>Bacteria</taxon>
        <taxon>Pseudomonadati</taxon>
        <taxon>Pseudomonadota</taxon>
        <taxon>Alphaproteobacteria</taxon>
        <taxon>Sphingomonadales</taxon>
        <taxon>Erythrobacteraceae</taxon>
        <taxon>Alteriqipengyuania</taxon>
    </lineage>
</organism>
<protein>
    <submittedName>
        <fullName evidence="3">TonB C-terminal domain-containing protein</fullName>
    </submittedName>
</protein>
<dbReference type="Proteomes" id="UP000759298">
    <property type="component" value="Unassembled WGS sequence"/>
</dbReference>
<dbReference type="Gene3D" id="3.30.1150.10">
    <property type="match status" value="1"/>
</dbReference>
<reference evidence="3 4" key="1">
    <citation type="submission" date="2021-07" db="EMBL/GenBank/DDBJ databases">
        <title>Alteriqipengyuania abyssalis NZ-12B nov, sp.nov isolated from deep sea sponge in pacific ocean.</title>
        <authorList>
            <person name="Tareen S."/>
            <person name="Wink J."/>
        </authorList>
    </citation>
    <scope>NUCLEOTIDE SEQUENCE [LARGE SCALE GENOMIC DNA]</scope>
    <source>
        <strain evidence="3 4">NZ-12B</strain>
    </source>
</reference>
<name>A0ABS7PFV6_9SPHN</name>
<feature type="region of interest" description="Disordered" evidence="1">
    <location>
        <begin position="52"/>
        <end position="165"/>
    </location>
</feature>
<evidence type="ECO:0000313" key="3">
    <source>
        <dbReference type="EMBL" id="MBY8337950.1"/>
    </source>
</evidence>
<proteinExistence type="predicted"/>
<feature type="compositionally biased region" description="Low complexity" evidence="1">
    <location>
        <begin position="102"/>
        <end position="122"/>
    </location>
</feature>
<keyword evidence="2" id="KW-0472">Membrane</keyword>
<sequence>MDAKQHTGLDAIALIVAIALHAALIAVLLVQGATREKLPEPQRITVNFAEDVGTTSTSPDPVQEAQASVAPELGEQVSPPIEYVPPPPLPQPTTAPAPRPQPTARATSRPQPRPSPRATAQPRPRPQPRPSAEPSRSGGSRVGDDFLAGSGSSSTSTDTRIPASQIGNSAKASIAAAISRQIKPHWQPPSGPDVEQIVSYISFQLNEDGSLKGRPRLVRQTGVNETNRAQAERHAEQAIRAVQLAAPFDLPPEYYNAWKSVTANLDWRLAQ</sequence>
<evidence type="ECO:0000313" key="4">
    <source>
        <dbReference type="Proteomes" id="UP000759298"/>
    </source>
</evidence>
<keyword evidence="2" id="KW-1133">Transmembrane helix</keyword>
<keyword evidence="2" id="KW-0812">Transmembrane</keyword>
<dbReference type="RefSeq" id="WP_222825433.1">
    <property type="nucleotide sequence ID" value="NZ_JAHWXP010000003.1"/>
</dbReference>
<feature type="transmembrane region" description="Helical" evidence="2">
    <location>
        <begin position="12"/>
        <end position="30"/>
    </location>
</feature>